<dbReference type="EMBL" id="LR134182">
    <property type="protein sequence ID" value="VEB45393.1"/>
    <property type="molecule type" value="Genomic_DNA"/>
</dbReference>
<proteinExistence type="predicted"/>
<evidence type="ECO:0000313" key="8">
    <source>
        <dbReference type="Proteomes" id="UP000275777"/>
    </source>
</evidence>
<dbReference type="Proteomes" id="UP000275777">
    <property type="component" value="Chromosome"/>
</dbReference>
<dbReference type="SUPFAM" id="SSF90123">
    <property type="entry name" value="ABC transporter transmembrane region"/>
    <property type="match status" value="1"/>
</dbReference>
<organism evidence="7 8">
    <name type="scientific">Chromobacterium violaceum</name>
    <dbReference type="NCBI Taxonomy" id="536"/>
    <lineage>
        <taxon>Bacteria</taxon>
        <taxon>Pseudomonadati</taxon>
        <taxon>Pseudomonadota</taxon>
        <taxon>Betaproteobacteria</taxon>
        <taxon>Neisseriales</taxon>
        <taxon>Chromobacteriaceae</taxon>
        <taxon>Chromobacterium</taxon>
    </lineage>
</organism>
<feature type="transmembrane region" description="Helical" evidence="5">
    <location>
        <begin position="38"/>
        <end position="61"/>
    </location>
</feature>
<dbReference type="InterPro" id="IPR011527">
    <property type="entry name" value="ABC1_TM_dom"/>
</dbReference>
<comment type="subcellular location">
    <subcellularLocation>
        <location evidence="1">Cell membrane</location>
        <topology evidence="1">Multi-pass membrane protein</topology>
    </subcellularLocation>
</comment>
<dbReference type="Pfam" id="PF00664">
    <property type="entry name" value="ABC_membrane"/>
    <property type="match status" value="1"/>
</dbReference>
<evidence type="ECO:0000256" key="2">
    <source>
        <dbReference type="ARBA" id="ARBA00022692"/>
    </source>
</evidence>
<feature type="transmembrane region" description="Helical" evidence="5">
    <location>
        <begin position="155"/>
        <end position="177"/>
    </location>
</feature>
<dbReference type="FunFam" id="1.20.1560.10:FF:000070">
    <property type="entry name" value="Multidrug ABC transporter ATP-binding protein"/>
    <property type="match status" value="1"/>
</dbReference>
<dbReference type="GO" id="GO:0005886">
    <property type="term" value="C:plasma membrane"/>
    <property type="evidence" value="ECO:0007669"/>
    <property type="project" value="UniProtKB-SubCell"/>
</dbReference>
<feature type="transmembrane region" description="Helical" evidence="5">
    <location>
        <begin position="183"/>
        <end position="202"/>
    </location>
</feature>
<dbReference type="GO" id="GO:0015421">
    <property type="term" value="F:ABC-type oligopeptide transporter activity"/>
    <property type="evidence" value="ECO:0007669"/>
    <property type="project" value="TreeGrafter"/>
</dbReference>
<protein>
    <submittedName>
        <fullName evidence="7">Multidrug export ATP-binding/permease protein SAV1866</fullName>
        <ecNumber evidence="7">3.6.3.-</ecNumber>
    </submittedName>
</protein>
<dbReference type="PROSITE" id="PS50929">
    <property type="entry name" value="ABC_TM1F"/>
    <property type="match status" value="1"/>
</dbReference>
<dbReference type="PANTHER" id="PTHR43394">
    <property type="entry name" value="ATP-DEPENDENT PERMEASE MDL1, MITOCHONDRIAL"/>
    <property type="match status" value="1"/>
</dbReference>
<keyword evidence="2 5" id="KW-0812">Transmembrane</keyword>
<dbReference type="GO" id="GO:0016787">
    <property type="term" value="F:hydrolase activity"/>
    <property type="evidence" value="ECO:0007669"/>
    <property type="project" value="UniProtKB-KW"/>
</dbReference>
<reference evidence="7 8" key="1">
    <citation type="submission" date="2018-12" db="EMBL/GenBank/DDBJ databases">
        <authorList>
            <consortium name="Pathogen Informatics"/>
        </authorList>
    </citation>
    <scope>NUCLEOTIDE SEQUENCE [LARGE SCALE GENOMIC DNA]</scope>
    <source>
        <strain evidence="7 8">NCTC9695</strain>
    </source>
</reference>
<keyword evidence="7" id="KW-0547">Nucleotide-binding</keyword>
<dbReference type="AlphaFoldDB" id="A0A3S4HV11"/>
<evidence type="ECO:0000256" key="3">
    <source>
        <dbReference type="ARBA" id="ARBA00022989"/>
    </source>
</evidence>
<name>A0A3S4HV11_CHRVL</name>
<dbReference type="EC" id="3.6.3.-" evidence="7"/>
<keyword evidence="3 5" id="KW-1133">Transmembrane helix</keyword>
<dbReference type="InterPro" id="IPR036640">
    <property type="entry name" value="ABC1_TM_sf"/>
</dbReference>
<evidence type="ECO:0000256" key="5">
    <source>
        <dbReference type="SAM" id="Phobius"/>
    </source>
</evidence>
<evidence type="ECO:0000259" key="6">
    <source>
        <dbReference type="PROSITE" id="PS50929"/>
    </source>
</evidence>
<feature type="domain" description="ABC transmembrane type-1" evidence="6">
    <location>
        <begin position="42"/>
        <end position="326"/>
    </location>
</feature>
<dbReference type="PANTHER" id="PTHR43394:SF1">
    <property type="entry name" value="ATP-BINDING CASSETTE SUB-FAMILY B MEMBER 10, MITOCHONDRIAL"/>
    <property type="match status" value="1"/>
</dbReference>
<evidence type="ECO:0000256" key="1">
    <source>
        <dbReference type="ARBA" id="ARBA00004651"/>
    </source>
</evidence>
<accession>A0A3S4HV11</accession>
<keyword evidence="4 5" id="KW-0472">Membrane</keyword>
<evidence type="ECO:0000256" key="4">
    <source>
        <dbReference type="ARBA" id="ARBA00023136"/>
    </source>
</evidence>
<sequence>MFSWFERRISPYPDAPAAQPPSGFFSFVWFCTRGMRGLILCMTLLTALIGAFEALLFSMMGSVVDWLAKVPADQLWQRERGHLLMLAGILLGSVLLVSLQAMSKYQGLFSNFPMRLRWNFHRHLLGQSLSFYQDEFAGRVSAKVMQTALAVRDTVLIVTDILVFVVIYFVTMIAVLGHFDTMLLLPFLAWLALYVATLWFFVPRLGKAASLQADARSLMTGRITDAYTNIATVKLFSHGQREARFAKGAMQEFLSTAYRQMRLVSGFEVVNQLTSMLLIGVTTGSALWLWSQGQVSIGAVAASTAMALRLNGISHWIMWEMSSLFENIGTVQDGISTLSRTVAVVDRPDAARLEVPRGEIRFDNVDFAYGGAKK</sequence>
<evidence type="ECO:0000313" key="7">
    <source>
        <dbReference type="EMBL" id="VEB45393.1"/>
    </source>
</evidence>
<dbReference type="GO" id="GO:0005524">
    <property type="term" value="F:ATP binding"/>
    <property type="evidence" value="ECO:0007669"/>
    <property type="project" value="UniProtKB-KW"/>
</dbReference>
<dbReference type="InterPro" id="IPR039421">
    <property type="entry name" value="Type_1_exporter"/>
</dbReference>
<feature type="transmembrane region" description="Helical" evidence="5">
    <location>
        <begin position="81"/>
        <end position="99"/>
    </location>
</feature>
<keyword evidence="7" id="KW-0067">ATP-binding</keyword>
<dbReference type="Gene3D" id="1.20.1560.10">
    <property type="entry name" value="ABC transporter type 1, transmembrane domain"/>
    <property type="match status" value="1"/>
</dbReference>
<keyword evidence="7" id="KW-0378">Hydrolase</keyword>
<gene>
    <name evidence="7" type="ORF">NCTC9695_05906</name>
</gene>